<dbReference type="GO" id="GO:0046872">
    <property type="term" value="F:metal ion binding"/>
    <property type="evidence" value="ECO:0007669"/>
    <property type="project" value="UniProtKB-KW"/>
</dbReference>
<dbReference type="Pfam" id="PF01026">
    <property type="entry name" value="TatD_DNase"/>
    <property type="match status" value="1"/>
</dbReference>
<dbReference type="InterPro" id="IPR015991">
    <property type="entry name" value="TatD/YcfH-like"/>
</dbReference>
<dbReference type="GO" id="GO:0016788">
    <property type="term" value="F:hydrolase activity, acting on ester bonds"/>
    <property type="evidence" value="ECO:0007669"/>
    <property type="project" value="InterPro"/>
</dbReference>
<dbReference type="EMBL" id="JADIMM010000117">
    <property type="protein sequence ID" value="MBO8458553.1"/>
    <property type="molecule type" value="Genomic_DNA"/>
</dbReference>
<comment type="caution">
    <text evidence="5">The sequence shown here is derived from an EMBL/GenBank/DDBJ whole genome shotgun (WGS) entry which is preliminary data.</text>
</comment>
<dbReference type="PANTHER" id="PTHR46124:SF2">
    <property type="entry name" value="D-AMINOACYL-TRNA DEACYLASE"/>
    <property type="match status" value="1"/>
</dbReference>
<keyword evidence="2 4" id="KW-0479">Metal-binding</keyword>
<feature type="binding site" evidence="4">
    <location>
        <position position="144"/>
    </location>
    <ligand>
        <name>a divalent metal cation</name>
        <dbReference type="ChEBI" id="CHEBI:60240"/>
        <label>2</label>
    </ligand>
</feature>
<keyword evidence="3 5" id="KW-0378">Hydrolase</keyword>
<dbReference type="GO" id="GO:0005829">
    <property type="term" value="C:cytosol"/>
    <property type="evidence" value="ECO:0007669"/>
    <property type="project" value="TreeGrafter"/>
</dbReference>
<reference evidence="5" key="2">
    <citation type="journal article" date="2021" name="PeerJ">
        <title>Extensive microbial diversity within the chicken gut microbiome revealed by metagenomics and culture.</title>
        <authorList>
            <person name="Gilroy R."/>
            <person name="Ravi A."/>
            <person name="Getino M."/>
            <person name="Pursley I."/>
            <person name="Horton D.L."/>
            <person name="Alikhan N.F."/>
            <person name="Baker D."/>
            <person name="Gharbi K."/>
            <person name="Hall N."/>
            <person name="Watson M."/>
            <person name="Adriaenssens E.M."/>
            <person name="Foster-Nyarko E."/>
            <person name="Jarju S."/>
            <person name="Secka A."/>
            <person name="Antonio M."/>
            <person name="Oren A."/>
            <person name="Chaudhuri R.R."/>
            <person name="La Ragione R."/>
            <person name="Hildebrand F."/>
            <person name="Pallen M.J."/>
        </authorList>
    </citation>
    <scope>NUCLEOTIDE SEQUENCE</scope>
    <source>
        <strain evidence="5">10532</strain>
    </source>
</reference>
<organism evidence="5 6">
    <name type="scientific">Candidatus Gallitreponema excrementavium</name>
    <dbReference type="NCBI Taxonomy" id="2840840"/>
    <lineage>
        <taxon>Bacteria</taxon>
        <taxon>Pseudomonadati</taxon>
        <taxon>Spirochaetota</taxon>
        <taxon>Spirochaetia</taxon>
        <taxon>Spirochaetales</taxon>
        <taxon>Candidatus Gallitreponema</taxon>
    </lineage>
</organism>
<dbReference type="CDD" id="cd01310">
    <property type="entry name" value="TatD_DNAse"/>
    <property type="match status" value="1"/>
</dbReference>
<dbReference type="GO" id="GO:0004536">
    <property type="term" value="F:DNA nuclease activity"/>
    <property type="evidence" value="ECO:0007669"/>
    <property type="project" value="InterPro"/>
</dbReference>
<protein>
    <submittedName>
        <fullName evidence="5">TatD family hydrolase</fullName>
    </submittedName>
</protein>
<proteinExistence type="inferred from homology"/>
<evidence type="ECO:0000256" key="3">
    <source>
        <dbReference type="ARBA" id="ARBA00022801"/>
    </source>
</evidence>
<comment type="similarity">
    <text evidence="1">Belongs to the metallo-dependent hydrolases superfamily. TatD-type hydrolase family.</text>
</comment>
<feature type="binding site" evidence="4">
    <location>
        <position position="217"/>
    </location>
    <ligand>
        <name>a divalent metal cation</name>
        <dbReference type="ChEBI" id="CHEBI:60240"/>
        <label>1</label>
    </ligand>
</feature>
<gene>
    <name evidence="5" type="ORF">IAA81_10080</name>
</gene>
<dbReference type="InterPro" id="IPR001130">
    <property type="entry name" value="TatD-like"/>
</dbReference>
<dbReference type="InterPro" id="IPR032466">
    <property type="entry name" value="Metal_Hydrolase"/>
</dbReference>
<dbReference type="SUPFAM" id="SSF51556">
    <property type="entry name" value="Metallo-dependent hydrolases"/>
    <property type="match status" value="1"/>
</dbReference>
<feature type="binding site" evidence="4">
    <location>
        <position position="167"/>
    </location>
    <ligand>
        <name>a divalent metal cation</name>
        <dbReference type="ChEBI" id="CHEBI:60240"/>
        <label>2</label>
    </ligand>
</feature>
<feature type="binding site" evidence="4">
    <location>
        <position position="8"/>
    </location>
    <ligand>
        <name>a divalent metal cation</name>
        <dbReference type="ChEBI" id="CHEBI:60240"/>
        <label>1</label>
    </ligand>
</feature>
<dbReference type="PROSITE" id="PS01091">
    <property type="entry name" value="TATD_3"/>
    <property type="match status" value="1"/>
</dbReference>
<accession>A0A9D9N397</accession>
<dbReference type="PIRSF" id="PIRSF005902">
    <property type="entry name" value="DNase_TatD"/>
    <property type="match status" value="1"/>
</dbReference>
<name>A0A9D9N397_9SPIR</name>
<evidence type="ECO:0000313" key="5">
    <source>
        <dbReference type="EMBL" id="MBO8458553.1"/>
    </source>
</evidence>
<feature type="binding site" evidence="4">
    <location>
        <position position="6"/>
    </location>
    <ligand>
        <name>a divalent metal cation</name>
        <dbReference type="ChEBI" id="CHEBI:60240"/>
        <label>1</label>
    </ligand>
</feature>
<evidence type="ECO:0000256" key="1">
    <source>
        <dbReference type="ARBA" id="ARBA00009275"/>
    </source>
</evidence>
<dbReference type="InterPro" id="IPR018228">
    <property type="entry name" value="DNase_TatD-rel_CS"/>
</dbReference>
<dbReference type="AlphaFoldDB" id="A0A9D9N397"/>
<evidence type="ECO:0000313" key="6">
    <source>
        <dbReference type="Proteomes" id="UP000823638"/>
    </source>
</evidence>
<sequence>MFYDTHAHILMTSRHMAEGPVNLLTDLFTQEGIKEFPFILDIGTEGGDLKNRRDFFCGKIPDNVFFTAGIWPSKTSIENQDLEIKKLLEDLENIKKYKIIGIGEAGFDRRENDTTNVGNLMEEKRLFLRQIEVAKAKNLPVIVHSRDAYKETYETISESGYSKGVIHCFSYGLKEALSFVELGFYISFSGIITYKKNEYIREAVRKIPKEKILLETDSPYLSPQPFRGKTNTPAYIRETYKKAAEILGLSLEDLCLLVKENTNRLFNLS</sequence>
<feature type="binding site" evidence="4">
    <location>
        <position position="104"/>
    </location>
    <ligand>
        <name>a divalent metal cation</name>
        <dbReference type="ChEBI" id="CHEBI:60240"/>
        <label>1</label>
    </ligand>
</feature>
<reference evidence="5" key="1">
    <citation type="submission" date="2020-10" db="EMBL/GenBank/DDBJ databases">
        <authorList>
            <person name="Gilroy R."/>
        </authorList>
    </citation>
    <scope>NUCLEOTIDE SEQUENCE</scope>
    <source>
        <strain evidence="5">10532</strain>
    </source>
</reference>
<evidence type="ECO:0000256" key="2">
    <source>
        <dbReference type="ARBA" id="ARBA00022723"/>
    </source>
</evidence>
<dbReference type="NCBIfam" id="TIGR00010">
    <property type="entry name" value="YchF/TatD family DNA exonuclease"/>
    <property type="match status" value="1"/>
</dbReference>
<dbReference type="Proteomes" id="UP000823638">
    <property type="component" value="Unassembled WGS sequence"/>
</dbReference>
<dbReference type="PANTHER" id="PTHR46124">
    <property type="entry name" value="D-AMINOACYL-TRNA DEACYLASE"/>
    <property type="match status" value="1"/>
</dbReference>
<dbReference type="Gene3D" id="3.20.20.140">
    <property type="entry name" value="Metal-dependent hydrolases"/>
    <property type="match status" value="1"/>
</dbReference>
<evidence type="ECO:0000256" key="4">
    <source>
        <dbReference type="PIRSR" id="PIRSR005902-1"/>
    </source>
</evidence>